<organism evidence="2 3">
    <name type="scientific">Flavobacterium caeni</name>
    <dbReference type="NCBI Taxonomy" id="490189"/>
    <lineage>
        <taxon>Bacteria</taxon>
        <taxon>Pseudomonadati</taxon>
        <taxon>Bacteroidota</taxon>
        <taxon>Flavobacteriia</taxon>
        <taxon>Flavobacteriales</taxon>
        <taxon>Flavobacteriaceae</taxon>
        <taxon>Flavobacterium</taxon>
    </lineage>
</organism>
<dbReference type="InterPro" id="IPR001173">
    <property type="entry name" value="Glyco_trans_2-like"/>
</dbReference>
<dbReference type="Gene3D" id="3.90.550.10">
    <property type="entry name" value="Spore Coat Polysaccharide Biosynthesis Protein SpsA, Chain A"/>
    <property type="match status" value="1"/>
</dbReference>
<dbReference type="SUPFAM" id="SSF53448">
    <property type="entry name" value="Nucleotide-diphospho-sugar transferases"/>
    <property type="match status" value="1"/>
</dbReference>
<protein>
    <submittedName>
        <fullName evidence="2">Glycosyl transferase family 2</fullName>
    </submittedName>
</protein>
<evidence type="ECO:0000313" key="3">
    <source>
        <dbReference type="Proteomes" id="UP000199354"/>
    </source>
</evidence>
<dbReference type="GO" id="GO:0016740">
    <property type="term" value="F:transferase activity"/>
    <property type="evidence" value="ECO:0007669"/>
    <property type="project" value="UniProtKB-KW"/>
</dbReference>
<feature type="domain" description="Glycosyltransferase 2-like" evidence="1">
    <location>
        <begin position="43"/>
        <end position="187"/>
    </location>
</feature>
<keyword evidence="2" id="KW-0808">Transferase</keyword>
<dbReference type="Proteomes" id="UP000199354">
    <property type="component" value="Unassembled WGS sequence"/>
</dbReference>
<dbReference type="InterPro" id="IPR029044">
    <property type="entry name" value="Nucleotide-diphossugar_trans"/>
</dbReference>
<gene>
    <name evidence="2" type="ORF">SAMN02927903_01323</name>
</gene>
<dbReference type="EMBL" id="FMVF01000005">
    <property type="protein sequence ID" value="SCY39801.1"/>
    <property type="molecule type" value="Genomic_DNA"/>
</dbReference>
<accession>A0A1G5FKX8</accession>
<dbReference type="CDD" id="cd00761">
    <property type="entry name" value="Glyco_tranf_GTA_type"/>
    <property type="match status" value="1"/>
</dbReference>
<dbReference type="AlphaFoldDB" id="A0A1G5FKX8"/>
<dbReference type="Pfam" id="PF00535">
    <property type="entry name" value="Glycos_transf_2"/>
    <property type="match status" value="1"/>
</dbReference>
<keyword evidence="3" id="KW-1185">Reference proteome</keyword>
<sequence>MRIGFNPHKDVGIKPSAYQHQVVIPVYIPNQEGYFKDSFVIFQRCIRSLLATVHDQTFVTIVNNGSDKFVREYLDALLAEGRIHEVIHTENIGKANAIIKGLSGNGIPLLTISDADVLFCSGWQKATYDIFQSFPKAGVVGVVPQFKVLNYRCENLIAAHFFDSRLRFVRVKDPASIQHFHQSIGWKPIDAELLERSLAIQAADGTDALVGTGHFMATYRKAIFDEIQTYQRYLLGGNTEGYLDGLAVKKDLWRLTTTENYAFHMGNIDEPWMEEIRWAQKPQVPSLQLAPVRNANVVWLFFVNKIFKRLLANTYFKRKVFYRFKKLPAHLATKY</sequence>
<dbReference type="OrthoDB" id="1116632at2"/>
<dbReference type="STRING" id="490189.SAMN02927903_01323"/>
<evidence type="ECO:0000313" key="2">
    <source>
        <dbReference type="EMBL" id="SCY39801.1"/>
    </source>
</evidence>
<name>A0A1G5FKX8_9FLAO</name>
<reference evidence="2 3" key="1">
    <citation type="submission" date="2016-10" db="EMBL/GenBank/DDBJ databases">
        <authorList>
            <person name="de Groot N.N."/>
        </authorList>
    </citation>
    <scope>NUCLEOTIDE SEQUENCE [LARGE SCALE GENOMIC DNA]</scope>
    <source>
        <strain evidence="2 3">CGMCC 1.7031</strain>
    </source>
</reference>
<proteinExistence type="predicted"/>
<dbReference type="RefSeq" id="WP_091141510.1">
    <property type="nucleotide sequence ID" value="NZ_FMVF01000005.1"/>
</dbReference>
<evidence type="ECO:0000259" key="1">
    <source>
        <dbReference type="Pfam" id="PF00535"/>
    </source>
</evidence>